<accession>A0A6M4GT67</accession>
<feature type="chain" id="PRO_5027088059" description="Metallo-beta-lactamase domain-containing protein" evidence="2">
    <location>
        <begin position="25"/>
        <end position="317"/>
    </location>
</feature>
<dbReference type="SUPFAM" id="SSF56281">
    <property type="entry name" value="Metallo-hydrolase/oxidoreductase"/>
    <property type="match status" value="1"/>
</dbReference>
<comment type="similarity">
    <text evidence="1">Belongs to the metallo-beta-lactamase superfamily. Class-B beta-lactamase family.</text>
</comment>
<evidence type="ECO:0000256" key="2">
    <source>
        <dbReference type="SAM" id="SignalP"/>
    </source>
</evidence>
<dbReference type="Gene3D" id="3.60.15.10">
    <property type="entry name" value="Ribonuclease Z/Hydroxyacylglutathione hydrolase-like"/>
    <property type="match status" value="1"/>
</dbReference>
<reference evidence="4 5" key="1">
    <citation type="submission" date="2020-04" db="EMBL/GenBank/DDBJ databases">
        <title>Usitatibacter rugosus gen. nov., sp. nov. and Usitatibacter palustris sp. nov., novel members of Usitatibacteraceae fam. nov. within the order Nitrosomonadales isolated from soil.</title>
        <authorList>
            <person name="Huber K.J."/>
            <person name="Neumann-Schaal M."/>
            <person name="Geppert A."/>
            <person name="Luckner M."/>
            <person name="Wanner G."/>
            <person name="Overmann J."/>
        </authorList>
    </citation>
    <scope>NUCLEOTIDE SEQUENCE [LARGE SCALE GENOMIC DNA]</scope>
    <source>
        <strain evidence="4 5">0125_3</strain>
    </source>
</reference>
<dbReference type="AlphaFoldDB" id="A0A6M4GT67"/>
<dbReference type="GO" id="GO:0017001">
    <property type="term" value="P:antibiotic catabolic process"/>
    <property type="evidence" value="ECO:0007669"/>
    <property type="project" value="UniProtKB-ARBA"/>
</dbReference>
<dbReference type="InterPro" id="IPR001279">
    <property type="entry name" value="Metallo-B-lactamas"/>
</dbReference>
<evidence type="ECO:0000256" key="1">
    <source>
        <dbReference type="ARBA" id="ARBA00005250"/>
    </source>
</evidence>
<keyword evidence="5" id="KW-1185">Reference proteome</keyword>
<dbReference type="InterPro" id="IPR036866">
    <property type="entry name" value="RibonucZ/Hydroxyglut_hydro"/>
</dbReference>
<dbReference type="PANTHER" id="PTHR42951">
    <property type="entry name" value="METALLO-BETA-LACTAMASE DOMAIN-CONTAINING"/>
    <property type="match status" value="1"/>
</dbReference>
<dbReference type="PANTHER" id="PTHR42951:SF4">
    <property type="entry name" value="ACYL-COENZYME A THIOESTERASE MBLAC2"/>
    <property type="match status" value="1"/>
</dbReference>
<dbReference type="KEGG" id="uru:DSM104443_01099"/>
<keyword evidence="2" id="KW-0732">Signal</keyword>
<dbReference type="InterPro" id="IPR050855">
    <property type="entry name" value="NDM-1-like"/>
</dbReference>
<dbReference type="SMART" id="SM00849">
    <property type="entry name" value="Lactamase_B"/>
    <property type="match status" value="1"/>
</dbReference>
<organism evidence="4 5">
    <name type="scientific">Usitatibacter rugosus</name>
    <dbReference type="NCBI Taxonomy" id="2732067"/>
    <lineage>
        <taxon>Bacteria</taxon>
        <taxon>Pseudomonadati</taxon>
        <taxon>Pseudomonadota</taxon>
        <taxon>Betaproteobacteria</taxon>
        <taxon>Nitrosomonadales</taxon>
        <taxon>Usitatibacteraceae</taxon>
        <taxon>Usitatibacter</taxon>
    </lineage>
</organism>
<evidence type="ECO:0000259" key="3">
    <source>
        <dbReference type="SMART" id="SM00849"/>
    </source>
</evidence>
<protein>
    <recommendedName>
        <fullName evidence="3">Metallo-beta-lactamase domain-containing protein</fullName>
    </recommendedName>
</protein>
<dbReference type="CDD" id="cd16282">
    <property type="entry name" value="metallo-hydrolase-like_MBL-fold"/>
    <property type="match status" value="1"/>
</dbReference>
<evidence type="ECO:0000313" key="4">
    <source>
        <dbReference type="EMBL" id="QJR10048.1"/>
    </source>
</evidence>
<feature type="domain" description="Metallo-beta-lactamase" evidence="3">
    <location>
        <begin position="59"/>
        <end position="243"/>
    </location>
</feature>
<dbReference type="Proteomes" id="UP000501534">
    <property type="component" value="Chromosome"/>
</dbReference>
<sequence>MIRNVTFLRSSAAVLVLLAPCAIAADPRIPEPRILQLSERVYVLHGPLQHANPSNQGYMINATVIVGDKGVILVDSGGSHAVGLHLATYVRRITPKPVNYVVNTHHHGDHYLGNTAFAGATVISSETCRKLVAETGHEWLDLMERDVGHKLPGTKPRAADIAYPAKARTEMRIDGVRIVFWVPGGSHTAGDLVVSLPDEKIVIAGDVLVNGVVPTFQDGFVRSWIGTLDEMLTLGATRFVPGHGDVMTSEEVTGLRDAIARFYAGVAEGYRNGKTEAEIRATLDLSAWSKLERSYVIGRNLNRAYLEAEAASFDAPK</sequence>
<dbReference type="Pfam" id="PF00753">
    <property type="entry name" value="Lactamase_B"/>
    <property type="match status" value="1"/>
</dbReference>
<feature type="signal peptide" evidence="2">
    <location>
        <begin position="1"/>
        <end position="24"/>
    </location>
</feature>
<dbReference type="EMBL" id="CP053069">
    <property type="protein sequence ID" value="QJR10048.1"/>
    <property type="molecule type" value="Genomic_DNA"/>
</dbReference>
<proteinExistence type="inferred from homology"/>
<evidence type="ECO:0000313" key="5">
    <source>
        <dbReference type="Proteomes" id="UP000501534"/>
    </source>
</evidence>
<gene>
    <name evidence="4" type="ORF">DSM104443_01099</name>
</gene>
<name>A0A6M4GT67_9PROT</name>